<name>A0A2B4RH31_STYPI</name>
<dbReference type="PANTHER" id="PTHR33050:SF7">
    <property type="entry name" value="RIBONUCLEASE H"/>
    <property type="match status" value="1"/>
</dbReference>
<dbReference type="InterPro" id="IPR052055">
    <property type="entry name" value="Hepadnavirus_pol/RT"/>
</dbReference>
<dbReference type="OrthoDB" id="10385856at2759"/>
<gene>
    <name evidence="2" type="ORF">AWC38_SpisGene17989</name>
</gene>
<feature type="compositionally biased region" description="Basic and acidic residues" evidence="1">
    <location>
        <begin position="61"/>
        <end position="72"/>
    </location>
</feature>
<proteinExistence type="predicted"/>
<dbReference type="AlphaFoldDB" id="A0A2B4RH31"/>
<dbReference type="PANTHER" id="PTHR33050">
    <property type="entry name" value="REVERSE TRANSCRIPTASE DOMAIN-CONTAINING PROTEIN"/>
    <property type="match status" value="1"/>
</dbReference>
<comment type="caution">
    <text evidence="2">The sequence shown here is derived from an EMBL/GenBank/DDBJ whole genome shotgun (WGS) entry which is preliminary data.</text>
</comment>
<dbReference type="Proteomes" id="UP000225706">
    <property type="component" value="Unassembled WGS sequence"/>
</dbReference>
<dbReference type="EMBL" id="LSMT01000456">
    <property type="protein sequence ID" value="PFX17684.1"/>
    <property type="molecule type" value="Genomic_DNA"/>
</dbReference>
<evidence type="ECO:0000256" key="1">
    <source>
        <dbReference type="SAM" id="MobiDB-lite"/>
    </source>
</evidence>
<evidence type="ECO:0000313" key="2">
    <source>
        <dbReference type="EMBL" id="PFX17684.1"/>
    </source>
</evidence>
<evidence type="ECO:0000313" key="3">
    <source>
        <dbReference type="Proteomes" id="UP000225706"/>
    </source>
</evidence>
<accession>A0A2B4RH31</accession>
<protein>
    <submittedName>
        <fullName evidence="2">Uncharacterized protein</fullName>
    </submittedName>
</protein>
<organism evidence="2 3">
    <name type="scientific">Stylophora pistillata</name>
    <name type="common">Smooth cauliflower coral</name>
    <dbReference type="NCBI Taxonomy" id="50429"/>
    <lineage>
        <taxon>Eukaryota</taxon>
        <taxon>Metazoa</taxon>
        <taxon>Cnidaria</taxon>
        <taxon>Anthozoa</taxon>
        <taxon>Hexacorallia</taxon>
        <taxon>Scleractinia</taxon>
        <taxon>Astrocoeniina</taxon>
        <taxon>Pocilloporidae</taxon>
        <taxon>Stylophora</taxon>
    </lineage>
</organism>
<reference evidence="3" key="1">
    <citation type="journal article" date="2017" name="bioRxiv">
        <title>Comparative analysis of the genomes of Stylophora pistillata and Acropora digitifera provides evidence for extensive differences between species of corals.</title>
        <authorList>
            <person name="Voolstra C.R."/>
            <person name="Li Y."/>
            <person name="Liew Y.J."/>
            <person name="Baumgarten S."/>
            <person name="Zoccola D."/>
            <person name="Flot J.-F."/>
            <person name="Tambutte S."/>
            <person name="Allemand D."/>
            <person name="Aranda M."/>
        </authorList>
    </citation>
    <scope>NUCLEOTIDE SEQUENCE [LARGE SCALE GENOMIC DNA]</scope>
</reference>
<keyword evidence="3" id="KW-1185">Reference proteome</keyword>
<sequence length="441" mass="49609">MSKPSEEVNLDSDDEGKQPENPPKKIFVNDDQRASGSAVPPEQTTTPNNEMALLTTAIHQLTEHLMSKEKTSKTPSVKGNGPGPVKRHATQTDLPAKKRRHVCSSSKEHVDDDDRDPEELMNEIIDENNGSDPSDKELDSDDPDVDETLAELQKEYESDDTPGAKLQHKQLAKLTDKKCLDITYDQCILNVTETMQILEQLGFIVHPVKSLLILSQEIVVLSFLINSVTMTIRLTNEKAKGICDACKDVQHGKITIREVARVLGKLVSNFPGVMHGPLYHRQLEADKTAALKRNKGNFDSYMTLSHGALQELQLETKYVIVEREPRDNIMWVYHGKCVEGLTPASSVYGNCIHIEAFEKLMESFYRENNVNPSLTRDTYSHDYTYQEEHHDLVPLNGNNFTMFVHGNKQHGVVGLQGAVVTCFICDHRRHNCEHVTKVAEC</sequence>
<feature type="region of interest" description="Disordered" evidence="1">
    <location>
        <begin position="1"/>
        <end position="118"/>
    </location>
</feature>